<gene>
    <name evidence="2" type="ORF">IAI61_01705</name>
</gene>
<dbReference type="Pfam" id="PF03401">
    <property type="entry name" value="TctC"/>
    <property type="match status" value="1"/>
</dbReference>
<organism evidence="2 3">
    <name type="scientific">Roseomonas haemaphysalidis</name>
    <dbReference type="NCBI Taxonomy" id="2768162"/>
    <lineage>
        <taxon>Bacteria</taxon>
        <taxon>Pseudomonadati</taxon>
        <taxon>Pseudomonadota</taxon>
        <taxon>Alphaproteobacteria</taxon>
        <taxon>Acetobacterales</taxon>
        <taxon>Roseomonadaceae</taxon>
        <taxon>Roseomonas</taxon>
    </lineage>
</organism>
<sequence>MLTRRSLLATAGITLPAGALRAQGGGGPVRLVVPFAPGGSVDVLARLLAPGMAQALRQDVIVENRTGAAGLIAAEAVAQSAPNGLSLLVASGGQITIAAALQHNLSFSPMRDLAPVTHLVNVPYVFAAGPSLRQPTLRDVVAFARANPRRVTYASPGNGSVTHLMMELLAQQTGATFVHVPYRGTGQAATDLTAGRVDMTLSSIASVKPQLDHGDLRPVAVAGDARLPQLPGVSTTAEQGIPGMDAPVWIGLVARAGTPEAVLARLDAAARAALQAPEIVARLAPLGMVSVADGPAPFARTLAEDAERWAQAVRRGNITLD</sequence>
<comment type="caution">
    <text evidence="2">The sequence shown here is derived from an EMBL/GenBank/DDBJ whole genome shotgun (WGS) entry which is preliminary data.</text>
</comment>
<dbReference type="RefSeq" id="WP_207415136.1">
    <property type="nucleotide sequence ID" value="NZ_CP061179.1"/>
</dbReference>
<dbReference type="SUPFAM" id="SSF53850">
    <property type="entry name" value="Periplasmic binding protein-like II"/>
    <property type="match status" value="1"/>
</dbReference>
<dbReference type="Gene3D" id="3.40.190.150">
    <property type="entry name" value="Bordetella uptake gene, domain 1"/>
    <property type="match status" value="1"/>
</dbReference>
<protein>
    <submittedName>
        <fullName evidence="2">ABC transporter substrate-binding protein</fullName>
    </submittedName>
</protein>
<evidence type="ECO:0000313" key="3">
    <source>
        <dbReference type="Proteomes" id="UP001518989"/>
    </source>
</evidence>
<dbReference type="EMBL" id="JACTNG010000001">
    <property type="protein sequence ID" value="MBO1077729.1"/>
    <property type="molecule type" value="Genomic_DNA"/>
</dbReference>
<proteinExistence type="inferred from homology"/>
<accession>A0ABS3KJT4</accession>
<name>A0ABS3KJT4_9PROT</name>
<dbReference type="PIRSF" id="PIRSF017082">
    <property type="entry name" value="YflP"/>
    <property type="match status" value="1"/>
</dbReference>
<reference evidence="2 3" key="1">
    <citation type="submission" date="2020-09" db="EMBL/GenBank/DDBJ databases">
        <title>Roseomonas.</title>
        <authorList>
            <person name="Zhu W."/>
        </authorList>
    </citation>
    <scope>NUCLEOTIDE SEQUENCE [LARGE SCALE GENOMIC DNA]</scope>
    <source>
        <strain evidence="2 3">573</strain>
    </source>
</reference>
<dbReference type="Proteomes" id="UP001518989">
    <property type="component" value="Unassembled WGS sequence"/>
</dbReference>
<evidence type="ECO:0000256" key="1">
    <source>
        <dbReference type="ARBA" id="ARBA00006987"/>
    </source>
</evidence>
<keyword evidence="3" id="KW-1185">Reference proteome</keyword>
<evidence type="ECO:0000313" key="2">
    <source>
        <dbReference type="EMBL" id="MBO1077729.1"/>
    </source>
</evidence>
<dbReference type="PANTHER" id="PTHR42928:SF5">
    <property type="entry name" value="BLR1237 PROTEIN"/>
    <property type="match status" value="1"/>
</dbReference>
<dbReference type="InterPro" id="IPR005064">
    <property type="entry name" value="BUG"/>
</dbReference>
<dbReference type="InterPro" id="IPR042100">
    <property type="entry name" value="Bug_dom1"/>
</dbReference>
<dbReference type="PANTHER" id="PTHR42928">
    <property type="entry name" value="TRICARBOXYLATE-BINDING PROTEIN"/>
    <property type="match status" value="1"/>
</dbReference>
<comment type="similarity">
    <text evidence="1">Belongs to the UPF0065 (bug) family.</text>
</comment>
<dbReference type="Gene3D" id="3.40.190.10">
    <property type="entry name" value="Periplasmic binding protein-like II"/>
    <property type="match status" value="1"/>
</dbReference>